<dbReference type="SMART" id="SM01411">
    <property type="entry name" value="Ephrin_rec_like"/>
    <property type="match status" value="40"/>
</dbReference>
<dbReference type="PROSITE" id="PS50050">
    <property type="entry name" value="TNFR_NGFR_2"/>
    <property type="match status" value="1"/>
</dbReference>
<dbReference type="PANTHER" id="PTHR46104:SF1">
    <property type="entry name" value="GENE 9195-RELATED"/>
    <property type="match status" value="1"/>
</dbReference>
<sequence length="2808" mass="290456">MPKFLPLLHVLLTLIIFLSSPVTSEDTFSPTSSPTSSPTLSPTKAPTLSPTLNPTLNPTLSPTLNPTSSPTQFCGETPSPPGYYCSTGTSTCYDDFKTPCPLGTSNPNYSSTSSTDCILCPTGYYSNQLASSSCTICPSGYACSDNTLGPIVCTSGTYSSFGSTECSDCARGYYQTASGQGGCIVCPAPGYYSNAAAPSCSYCTSGTFTSNSGAASCSDCPSGKTSSDYASSCTNCPSGKYSPTSATACETCLQGTYSNEGSDKCSDCVAGSYAPTGSSNCTNCEPGYYSNAAAPSCSFCTSGTFSTKSGASSCSDCPSGKTSSDYASSCVLCASGKFAASPASSYCTTCDAGKYSNLPIGSSGCSNCNAGSYSFTGSTNCTTCSAGYACPNTDGSGMISCTAGHYSLPASTACTACTVGYYCPSTTANTEIACSSGTYTNAPSEACTVCEAGFACPSTSSDTKVACVSGTYSLGSQQSCSDCPAGYSCAATNNFDTTQCSPGYYSPSGSAVCQICDKGSRCPNPAQNPLSCLSGTFSLAGQTNCTACPAGFSCLDPSLSPSICPVGSYSFGGATVCSDCTPGYECTVGSTNPTPKACDIGGYCNPSKYYTYCPSGTYGNVTGGTSQDNACAPCEQGFYCEGNGNTKNSRVNCPAGSYCPQVNRLALLAARNDTRSVYTNSPPPQFSSTPTNCPPGTYSDAVIAANISTCVDAPPGRYTLGGSTALTLTDCPAGYYCPQRTGVYANFPCPEGTYSSTTGIYTSEQCLNCTLGNYCPLASIATAPCAIGKYNKFEGGTSSTVCQLCEPGWACPTTGMWQMTVRCQTGHYCPDGTSFVDQFPCPLGSYTDYDNLTIADECTPCPARHACSQATGTISGTIESCAPGHYCPTSTPSPTSFDCPAGTYTSRTDLQNASECTDCPPGSWCAGGQSAISGNCAAGHYCPTNTVSAIYNPCQAGTFSPSTDNTDVNDCIETPPGYFSVAGSAAPDSCPVGFYTYQNMTQSFSNSLSATYPQCTTCPAGYYCPSATTTPIPCTVGFYSAPSAGSCIACEPGHYCASGTTAKQDMLTNGGDWSNSHNLDGRCFNGTYCNGRQETVPTLATNPCPKAHYCPIATTLPLACPAGTYNPFQNMDEVTDCITTPAGYWSPSNSSSYAGNDCSPGYFCTPGSTSSTQQPCPERFYRPTPNAKSADECSLCVSGGYCPTGSVEPTLCPRGSYCITGVSTPEPCRIGTFGNSTGLRQIEDCSPCSPGYFCDGMGLPHPRGPCDPGYYCLHGSYTSAPHAPGSPTVSEPSSVGGLCPAGGYCPIGFSYPAPCASGTYNNFTGAVAAVDCQNCDPGMYCAGSNKPSPSGLCSAGYYCTGSATAPTQHLTPPGYYTEPGSSAPIPCDPGTFNAQTGQGACTPCVEGWYCLNQSTIVLTVCPVGHYCPVGTATPYKCPQSTFSNSQQNRNVTECEPCTPGQYCYTNGLTQPTGPCNEGYYCPGGQTFPSEAGYECLKGHYCPSGSPHPLPCPAGTYLPSTGSWNITQCIPCSAGNACNGTGLVAPSSPSAPGHYCGSTCVTTTPLGDWANGDVNGICPIGYFCPENSVQPQKCAASTFMNHTGSSSCYNCPPGYFCDGVATSLVFNCPQGSYCPLATGLSIPLCPIGTYGHSQNLEKSADCSPCNPGKYCSTSGLTAPEGDCNAGYICFASSQNEYGKSPSASTNPCPTGQYCPAGSHTGTECPPQTYNPSTTQPSSVSCLYCPAGQFCATSGLTSPTGPCSQGFTCDRGSDTAFPTTQQTVTDPATSNPLTIGGLITPIGHYSLNGSHSPTPCAAGTYNPLTGQHSCLTTPFGYYTLSTASNYASNVGTPGYYYPKGTKYETQFPCPQGTYSSNNGNYNISACLNAPGGYYAQGVANTAPTGQCAEGFYCTSASFSSTPACVPPPSGDEPCTTGGPCVASQYCPTGSSYPQPCPGGSYCADSSGRITGLVYAGFYGKRSMLTATPRNVIDPDNFELIGDVCPPGHYCGNGSITPGTCPPATFTNVTGNTQINDCKNCLPGYICPTNGTVFPTILCPAGFVCPSGTAMATIQCTPGHYCPLGSGVELPCPAGTYQNLHEKDFCASCPAEHYCPESTSTPIPCPAGSYCPTSTQSATSYLCPSSTFSNHTLLSSSTQCTPCTHGMACPTPGLTAPSQPCGPGHYCLRGADTIFPTDGTTGNYCDPGYVCLSAATTATPSDNITGYPAPPGTYSNLGASSEIGCAPGSYNPTYGAQLCLPCPAGSTCVGNSTTPADCPIYHYCPTSTFKPTICPPGSYNPNVNITSPAECRPCIQGHYCLDGRISGTCSAAYFCRSGMSSPTPHLTPTPTELYDIDGYWLAQDGGQCPPGHFCGNGTVDPQSCENKTIRADTHGVSADDCGGCPAGFICHPGNPVPVPCYEGYYCMAMAQPVECPMGTHNPYTTQESAESCQPCAAGRLCDETAISDVSQFPCPPGAYCPSKVFTHISCPAGTYRDVNGGRNVTDCFTCPGGSYCGNHTVEPTVCKPGELCYEGSAFPHMCPASYYCSGETAYPQPCPAGFFCPLNSSQPTRCPLGMFCPAMAYEANPCPLGFYGVLDDNSTRINLEDSCAVCPPGTHGTDPKRKVCDPCPPGYVCTGGTRKEFPTDPILDKGYMCPKGHYCPTGSSLPEACPTGSYNPKSKSSNYTDCRLCGFDHYQHLEGQASCLACSTSSVSEPGSSFCKCLGLNRAFQTSDGFCICKPGFEFYDDNFQKQSDEDGDVDCQPVVYSRCLDSEVRDLFGNCKARGDCSEQVRSREERSDELGMRQLRS</sequence>
<comment type="caution">
    <text evidence="5">The sequence shown here is derived from an EMBL/GenBank/DDBJ whole genome shotgun (WGS) entry which is preliminary data.</text>
</comment>
<reference evidence="6" key="1">
    <citation type="journal article" date="2023" name="Commun. Biol.">
        <title>Genome analysis of Parmales, the sister group of diatoms, reveals the evolutionary specialization of diatoms from phago-mixotrophs to photoautotrophs.</title>
        <authorList>
            <person name="Ban H."/>
            <person name="Sato S."/>
            <person name="Yoshikawa S."/>
            <person name="Yamada K."/>
            <person name="Nakamura Y."/>
            <person name="Ichinomiya M."/>
            <person name="Sato N."/>
            <person name="Blanc-Mathieu R."/>
            <person name="Endo H."/>
            <person name="Kuwata A."/>
            <person name="Ogata H."/>
        </authorList>
    </citation>
    <scope>NUCLEOTIDE SEQUENCE [LARGE SCALE GENOMIC DNA]</scope>
</reference>
<evidence type="ECO:0000313" key="6">
    <source>
        <dbReference type="Proteomes" id="UP001162640"/>
    </source>
</evidence>
<accession>A0A9W7AI22</accession>
<dbReference type="EMBL" id="BLQM01000183">
    <property type="protein sequence ID" value="GMH73236.1"/>
    <property type="molecule type" value="Genomic_DNA"/>
</dbReference>
<dbReference type="InterPro" id="IPR001368">
    <property type="entry name" value="TNFR/NGFR_Cys_rich_reg"/>
</dbReference>
<dbReference type="InterPro" id="IPR011641">
    <property type="entry name" value="Tyr-kin_ephrin_A/B_rcpt-like"/>
</dbReference>
<organism evidence="5 6">
    <name type="scientific">Triparma laevis f. inornata</name>
    <dbReference type="NCBI Taxonomy" id="1714386"/>
    <lineage>
        <taxon>Eukaryota</taxon>
        <taxon>Sar</taxon>
        <taxon>Stramenopiles</taxon>
        <taxon>Ochrophyta</taxon>
        <taxon>Bolidophyceae</taxon>
        <taxon>Parmales</taxon>
        <taxon>Triparmaceae</taxon>
        <taxon>Triparma</taxon>
    </lineage>
</organism>
<dbReference type="Proteomes" id="UP001162640">
    <property type="component" value="Unassembled WGS sequence"/>
</dbReference>
<evidence type="ECO:0000259" key="4">
    <source>
        <dbReference type="PROSITE" id="PS50050"/>
    </source>
</evidence>
<evidence type="ECO:0000256" key="3">
    <source>
        <dbReference type="SAM" id="SignalP"/>
    </source>
</evidence>
<evidence type="ECO:0000313" key="5">
    <source>
        <dbReference type="EMBL" id="GMH73236.1"/>
    </source>
</evidence>
<feature type="domain" description="TNFR-Cys" evidence="4">
    <location>
        <begin position="748"/>
        <end position="802"/>
    </location>
</feature>
<keyword evidence="3" id="KW-0732">Signal</keyword>
<protein>
    <recommendedName>
        <fullName evidence="4">TNFR-Cys domain-containing protein</fullName>
    </recommendedName>
</protein>
<evidence type="ECO:0000256" key="2">
    <source>
        <dbReference type="SAM" id="MobiDB-lite"/>
    </source>
</evidence>
<feature type="repeat" description="TNFR-Cys" evidence="1">
    <location>
        <begin position="748"/>
        <end position="802"/>
    </location>
</feature>
<name>A0A9W7AI22_9STRA</name>
<gene>
    <name evidence="5" type="ORF">TL16_g06129</name>
</gene>
<dbReference type="InterPro" id="IPR009030">
    <property type="entry name" value="Growth_fac_rcpt_cys_sf"/>
</dbReference>
<feature type="compositionally biased region" description="Polar residues" evidence="2">
    <location>
        <begin position="53"/>
        <end position="62"/>
    </location>
</feature>
<evidence type="ECO:0000256" key="1">
    <source>
        <dbReference type="PROSITE-ProRule" id="PRU00206"/>
    </source>
</evidence>
<feature type="signal peptide" evidence="3">
    <location>
        <begin position="1"/>
        <end position="24"/>
    </location>
</feature>
<comment type="caution">
    <text evidence="1">Lacks conserved residue(s) required for the propagation of feature annotation.</text>
</comment>
<dbReference type="SUPFAM" id="SSF57184">
    <property type="entry name" value="Growth factor receptor domain"/>
    <property type="match status" value="10"/>
</dbReference>
<dbReference type="Gene3D" id="2.10.50.10">
    <property type="entry name" value="Tumor Necrosis Factor Receptor, subunit A, domain 2"/>
    <property type="match status" value="8"/>
</dbReference>
<proteinExistence type="predicted"/>
<dbReference type="PANTHER" id="PTHR46104">
    <property type="entry name" value="GENE 9195-RELATED-RELATED"/>
    <property type="match status" value="1"/>
</dbReference>
<feature type="compositionally biased region" description="Low complexity" evidence="2">
    <location>
        <begin position="27"/>
        <end position="52"/>
    </location>
</feature>
<feature type="chain" id="PRO_5040788154" description="TNFR-Cys domain-containing protein" evidence="3">
    <location>
        <begin position="25"/>
        <end position="2808"/>
    </location>
</feature>
<dbReference type="Pfam" id="PF07699">
    <property type="entry name" value="Ephrin_rec_like"/>
    <property type="match status" value="2"/>
</dbReference>
<feature type="region of interest" description="Disordered" evidence="2">
    <location>
        <begin position="27"/>
        <end position="62"/>
    </location>
</feature>